<keyword evidence="1" id="KW-1133">Transmembrane helix</keyword>
<feature type="transmembrane region" description="Helical" evidence="1">
    <location>
        <begin position="9"/>
        <end position="26"/>
    </location>
</feature>
<reference evidence="2 3" key="1">
    <citation type="submission" date="2022-06" db="EMBL/GenBank/DDBJ databases">
        <title>Mycolicibacterium sp. CAU 1645 isolated from seawater.</title>
        <authorList>
            <person name="Kim W."/>
        </authorList>
    </citation>
    <scope>NUCLEOTIDE SEQUENCE [LARGE SCALE GENOMIC DNA]</scope>
    <source>
        <strain evidence="2 3">CAU 1645</strain>
    </source>
</reference>
<protein>
    <submittedName>
        <fullName evidence="2">Uncharacterized protein</fullName>
    </submittedName>
</protein>
<proteinExistence type="predicted"/>
<dbReference type="Proteomes" id="UP001651690">
    <property type="component" value="Unassembled WGS sequence"/>
</dbReference>
<keyword evidence="3" id="KW-1185">Reference proteome</keyword>
<organism evidence="2 3">
    <name type="scientific">Mycolicibacterium arenosum</name>
    <dbReference type="NCBI Taxonomy" id="2952157"/>
    <lineage>
        <taxon>Bacteria</taxon>
        <taxon>Bacillati</taxon>
        <taxon>Actinomycetota</taxon>
        <taxon>Actinomycetes</taxon>
        <taxon>Mycobacteriales</taxon>
        <taxon>Mycobacteriaceae</taxon>
        <taxon>Mycolicibacterium</taxon>
    </lineage>
</organism>
<keyword evidence="1" id="KW-0472">Membrane</keyword>
<evidence type="ECO:0000313" key="3">
    <source>
        <dbReference type="Proteomes" id="UP001651690"/>
    </source>
</evidence>
<feature type="transmembrane region" description="Helical" evidence="1">
    <location>
        <begin position="32"/>
        <end position="52"/>
    </location>
</feature>
<accession>A0ABT1M6V2</accession>
<comment type="caution">
    <text evidence="2">The sequence shown here is derived from an EMBL/GenBank/DDBJ whole genome shotgun (WGS) entry which is preliminary data.</text>
</comment>
<keyword evidence="1" id="KW-0812">Transmembrane</keyword>
<name>A0ABT1M6V2_9MYCO</name>
<dbReference type="RefSeq" id="WP_255062563.1">
    <property type="nucleotide sequence ID" value="NZ_JANDBD010000009.1"/>
</dbReference>
<gene>
    <name evidence="2" type="ORF">NM203_21975</name>
</gene>
<sequence>MSKKDSSEGGAGVIGFLVLFVIGLLMKIPPEVWIGLGVIVGVIAVIGLLVWVQNAAEGHRAAAEMRAAGERAARAAAERKRRIETLGRDNASLVESALASVHRVTESDAAREGWLGDVDFAADLGGVVDGFRRAHELRAVTDKLSALRKPSPDDRRLLAEARTTVANLERAAIERVELIGKCAKEADLIDTSLRAEREDARVAGQRAELHAELSAMLYGIDATPDVTPTTSAADAVLARVQAYRELKESIRAR</sequence>
<evidence type="ECO:0000256" key="1">
    <source>
        <dbReference type="SAM" id="Phobius"/>
    </source>
</evidence>
<evidence type="ECO:0000313" key="2">
    <source>
        <dbReference type="EMBL" id="MCP9274866.1"/>
    </source>
</evidence>
<dbReference type="EMBL" id="JANDBD010000009">
    <property type="protein sequence ID" value="MCP9274866.1"/>
    <property type="molecule type" value="Genomic_DNA"/>
</dbReference>